<dbReference type="GO" id="GO:0103039">
    <property type="term" value="F:protein methylthiotransferase activity"/>
    <property type="evidence" value="ECO:0007669"/>
    <property type="project" value="UniProtKB-EC"/>
</dbReference>
<dbReference type="Pfam" id="PF00919">
    <property type="entry name" value="UPF0004"/>
    <property type="match status" value="1"/>
</dbReference>
<dbReference type="GO" id="GO:0008168">
    <property type="term" value="F:methyltransferase activity"/>
    <property type="evidence" value="ECO:0007669"/>
    <property type="project" value="UniProtKB-KW"/>
</dbReference>
<feature type="binding site" evidence="8">
    <location>
        <position position="150"/>
    </location>
    <ligand>
        <name>[4Fe-4S] cluster</name>
        <dbReference type="ChEBI" id="CHEBI:49883"/>
        <label>2</label>
        <note>4Fe-4S-S-AdoMet</note>
    </ligand>
</feature>
<feature type="binding site" evidence="8">
    <location>
        <position position="13"/>
    </location>
    <ligand>
        <name>[4Fe-4S] cluster</name>
        <dbReference type="ChEBI" id="CHEBI:49883"/>
        <label>1</label>
    </ligand>
</feature>
<evidence type="ECO:0000256" key="6">
    <source>
        <dbReference type="ARBA" id="ARBA00023004"/>
    </source>
</evidence>
<evidence type="ECO:0000259" key="10">
    <source>
        <dbReference type="PROSITE" id="PS51449"/>
    </source>
</evidence>
<comment type="function">
    <text evidence="8">Catalyzes the methylthiolation of an aspartic acid residue of ribosomal protein uS12.</text>
</comment>
<dbReference type="GO" id="GO:0005840">
    <property type="term" value="C:ribosome"/>
    <property type="evidence" value="ECO:0007669"/>
    <property type="project" value="UniProtKB-KW"/>
</dbReference>
<dbReference type="GO" id="GO:0035599">
    <property type="term" value="F:aspartic acid methylthiotransferase activity"/>
    <property type="evidence" value="ECO:0007669"/>
    <property type="project" value="TreeGrafter"/>
</dbReference>
<dbReference type="SFLD" id="SFLDG01061">
    <property type="entry name" value="methylthiotransferase"/>
    <property type="match status" value="1"/>
</dbReference>
<dbReference type="InterPro" id="IPR005839">
    <property type="entry name" value="Methylthiotransferase"/>
</dbReference>
<evidence type="ECO:0000256" key="1">
    <source>
        <dbReference type="ARBA" id="ARBA00022485"/>
    </source>
</evidence>
<evidence type="ECO:0000256" key="8">
    <source>
        <dbReference type="HAMAP-Rule" id="MF_01865"/>
    </source>
</evidence>
<keyword evidence="2 8" id="KW-0963">Cytoplasm</keyword>
<evidence type="ECO:0000256" key="2">
    <source>
        <dbReference type="ARBA" id="ARBA00022490"/>
    </source>
</evidence>
<feature type="binding site" evidence="8">
    <location>
        <position position="85"/>
    </location>
    <ligand>
        <name>[4Fe-4S] cluster</name>
        <dbReference type="ChEBI" id="CHEBI:49883"/>
        <label>1</label>
    </ligand>
</feature>
<name>U2KXA2_9BACT</name>
<protein>
    <recommendedName>
        <fullName evidence="8">Ribosomal protein uS12 methylthiotransferase RimO</fullName>
        <shortName evidence="8">uS12 MTTase</shortName>
        <shortName evidence="8">uS12 methylthiotransferase</shortName>
        <ecNumber evidence="8">2.8.4.4</ecNumber>
    </recommendedName>
    <alternativeName>
        <fullName evidence="8">Ribosomal protein uS12 (aspartate-C(3))-methylthiotransferase</fullName>
    </alternativeName>
    <alternativeName>
        <fullName evidence="8">Ribosome maturation factor RimO</fullName>
    </alternativeName>
</protein>
<dbReference type="Gene3D" id="2.40.50.140">
    <property type="entry name" value="Nucleic acid-binding proteins"/>
    <property type="match status" value="1"/>
</dbReference>
<keyword evidence="1 8" id="KW-0004">4Fe-4S</keyword>
<dbReference type="InterPro" id="IPR002792">
    <property type="entry name" value="TRAM_dom"/>
</dbReference>
<dbReference type="InterPro" id="IPR038135">
    <property type="entry name" value="Methylthiotransferase_N_sf"/>
</dbReference>
<dbReference type="PROSITE" id="PS51918">
    <property type="entry name" value="RADICAL_SAM"/>
    <property type="match status" value="1"/>
</dbReference>
<dbReference type="PANTHER" id="PTHR43837:SF1">
    <property type="entry name" value="RIBOSOMAL PROTEIN US12 METHYLTHIOTRANSFERASE RIMO"/>
    <property type="match status" value="1"/>
</dbReference>
<evidence type="ECO:0000313" key="13">
    <source>
        <dbReference type="Proteomes" id="UP000016600"/>
    </source>
</evidence>
<dbReference type="EC" id="2.8.4.4" evidence="8"/>
<feature type="domain" description="TRAM" evidence="9">
    <location>
        <begin position="366"/>
        <end position="431"/>
    </location>
</feature>
<dbReference type="SMART" id="SM00729">
    <property type="entry name" value="Elp3"/>
    <property type="match status" value="1"/>
</dbReference>
<dbReference type="CDD" id="cd01335">
    <property type="entry name" value="Radical_SAM"/>
    <property type="match status" value="1"/>
</dbReference>
<dbReference type="PANTHER" id="PTHR43837">
    <property type="entry name" value="RIBOSOMAL PROTEIN S12 METHYLTHIOTRANSFERASE RIMO"/>
    <property type="match status" value="1"/>
</dbReference>
<keyword evidence="5 8" id="KW-0479">Metal-binding</keyword>
<keyword evidence="13" id="KW-1185">Reference proteome</keyword>
<dbReference type="SFLD" id="SFLDS00029">
    <property type="entry name" value="Radical_SAM"/>
    <property type="match status" value="1"/>
</dbReference>
<evidence type="ECO:0000256" key="4">
    <source>
        <dbReference type="ARBA" id="ARBA00022691"/>
    </source>
</evidence>
<evidence type="ECO:0000256" key="7">
    <source>
        <dbReference type="ARBA" id="ARBA00023014"/>
    </source>
</evidence>
<dbReference type="InterPro" id="IPR006638">
    <property type="entry name" value="Elp3/MiaA/NifB-like_rSAM"/>
</dbReference>
<organism evidence="12 13">
    <name type="scientific">Hoylesella pleuritidis F0068</name>
    <dbReference type="NCBI Taxonomy" id="1081904"/>
    <lineage>
        <taxon>Bacteria</taxon>
        <taxon>Pseudomonadati</taxon>
        <taxon>Bacteroidota</taxon>
        <taxon>Bacteroidia</taxon>
        <taxon>Bacteroidales</taxon>
        <taxon>Prevotellaceae</taxon>
        <taxon>Hoylesella</taxon>
    </lineage>
</organism>
<dbReference type="SFLD" id="SFLDG01082">
    <property type="entry name" value="B12-binding_domain_containing"/>
    <property type="match status" value="1"/>
</dbReference>
<dbReference type="InterPro" id="IPR007197">
    <property type="entry name" value="rSAM"/>
</dbReference>
<dbReference type="RefSeq" id="WP_021583617.1">
    <property type="nucleotide sequence ID" value="NZ_AWET01000018.1"/>
</dbReference>
<feature type="domain" description="MTTase N-terminal" evidence="10">
    <location>
        <begin position="4"/>
        <end position="122"/>
    </location>
</feature>
<dbReference type="InterPro" id="IPR020612">
    <property type="entry name" value="Methylthiotransferase_CS"/>
</dbReference>
<gene>
    <name evidence="8 12" type="primary">rimO</name>
    <name evidence="12" type="ORF">HMPREF1218_1724</name>
</gene>
<feature type="binding site" evidence="8">
    <location>
        <position position="153"/>
    </location>
    <ligand>
        <name>[4Fe-4S] cluster</name>
        <dbReference type="ChEBI" id="CHEBI:49883"/>
        <label>2</label>
        <note>4Fe-4S-S-AdoMet</note>
    </ligand>
</feature>
<dbReference type="PROSITE" id="PS50926">
    <property type="entry name" value="TRAM"/>
    <property type="match status" value="1"/>
</dbReference>
<dbReference type="Pfam" id="PF04055">
    <property type="entry name" value="Radical_SAM"/>
    <property type="match status" value="1"/>
</dbReference>
<dbReference type="GO" id="GO:0005829">
    <property type="term" value="C:cytosol"/>
    <property type="evidence" value="ECO:0007669"/>
    <property type="project" value="TreeGrafter"/>
</dbReference>
<dbReference type="InterPro" id="IPR058240">
    <property type="entry name" value="rSAM_sf"/>
</dbReference>
<keyword evidence="12" id="KW-0687">Ribonucleoprotein</keyword>
<dbReference type="GO" id="GO:0051539">
    <property type="term" value="F:4 iron, 4 sulfur cluster binding"/>
    <property type="evidence" value="ECO:0007669"/>
    <property type="project" value="UniProtKB-UniRule"/>
</dbReference>
<dbReference type="Gene3D" id="3.80.30.20">
    <property type="entry name" value="tm_1862 like domain"/>
    <property type="match status" value="1"/>
</dbReference>
<feature type="domain" description="Radical SAM core" evidence="11">
    <location>
        <begin position="132"/>
        <end position="363"/>
    </location>
</feature>
<dbReference type="GO" id="GO:0006400">
    <property type="term" value="P:tRNA modification"/>
    <property type="evidence" value="ECO:0007669"/>
    <property type="project" value="InterPro"/>
</dbReference>
<dbReference type="EMBL" id="AWET01000018">
    <property type="protein sequence ID" value="ERK03057.1"/>
    <property type="molecule type" value="Genomic_DNA"/>
</dbReference>
<keyword evidence="7 8" id="KW-0411">Iron-sulfur</keyword>
<dbReference type="PATRIC" id="fig|1081904.3.peg.922"/>
<evidence type="ECO:0000259" key="11">
    <source>
        <dbReference type="PROSITE" id="PS51918"/>
    </source>
</evidence>
<feature type="binding site" evidence="8">
    <location>
        <position position="146"/>
    </location>
    <ligand>
        <name>[4Fe-4S] cluster</name>
        <dbReference type="ChEBI" id="CHEBI:49883"/>
        <label>2</label>
        <note>4Fe-4S-S-AdoMet</note>
    </ligand>
</feature>
<dbReference type="AlphaFoldDB" id="U2KXA2"/>
<keyword evidence="12" id="KW-0689">Ribosomal protein</keyword>
<keyword evidence="4 8" id="KW-0949">S-adenosyl-L-methionine</keyword>
<dbReference type="InterPro" id="IPR013848">
    <property type="entry name" value="Methylthiotransferase_N"/>
</dbReference>
<reference evidence="12 13" key="1">
    <citation type="submission" date="2013-08" db="EMBL/GenBank/DDBJ databases">
        <authorList>
            <person name="Durkin A.S."/>
            <person name="Haft D.R."/>
            <person name="McCorrison J."/>
            <person name="Torralba M."/>
            <person name="Gillis M."/>
            <person name="Haft D.H."/>
            <person name="Methe B."/>
            <person name="Sutton G."/>
            <person name="Nelson K.E."/>
        </authorList>
    </citation>
    <scope>NUCLEOTIDE SEQUENCE [LARGE SCALE GENOMIC DNA]</scope>
    <source>
        <strain evidence="12 13">F0068</strain>
    </source>
</reference>
<dbReference type="GO" id="GO:0032259">
    <property type="term" value="P:methylation"/>
    <property type="evidence" value="ECO:0007669"/>
    <property type="project" value="UniProtKB-KW"/>
</dbReference>
<dbReference type="Proteomes" id="UP000016600">
    <property type="component" value="Unassembled WGS sequence"/>
</dbReference>
<dbReference type="GO" id="GO:0046872">
    <property type="term" value="F:metal ion binding"/>
    <property type="evidence" value="ECO:0007669"/>
    <property type="project" value="UniProtKB-KW"/>
</dbReference>
<dbReference type="SUPFAM" id="SSF102114">
    <property type="entry name" value="Radical SAM enzymes"/>
    <property type="match status" value="1"/>
</dbReference>
<keyword evidence="6 8" id="KW-0408">Iron</keyword>
<dbReference type="FunFam" id="3.80.30.20:FF:000001">
    <property type="entry name" value="tRNA-2-methylthio-N(6)-dimethylallyladenosine synthase 2"/>
    <property type="match status" value="1"/>
</dbReference>
<sequence length="431" mass="49326">MRKNQVDIITMGCSKNLVDSELLMRQFEANGYHCTHDSKLPQGEIAVINTCGFIESAKEESINTILAFAKAKEEGRLKRLYVMGCLSQRYQKELEEEIPQVDKFYGKFNYKLLLNDLGKADVAVCDGRRSLTTPRHYAYLKISEGCDRHCAYCAIPLIVGKHHSRPQDEILQEVRELVVGGVKELQVIAQELTYYGADIDGKRRIAELVSKMADIKGVKWIRLHYAYPNQFPLALLDVIRERPNVCKYLDIAFQHIADPVLRRMQRHVSKAETISLIEKIRAAVPGIHLRTTLLVGFPGETEADFEELMEFVRWARFERMGAFTYSAEEGTYSAEHFEDDVPEAVKQQRLDRLMALQQEISAEIEAEKVGQVMKVIIDRKEGNYYIGRTEFCSPEVDPEVLISAVRPLRKGSFYDIRITASEEFDLYGEVV</sequence>
<dbReference type="InterPro" id="IPR023404">
    <property type="entry name" value="rSAM_horseshoe"/>
</dbReference>
<accession>U2KXA2</accession>
<proteinExistence type="inferred from homology"/>
<comment type="caution">
    <text evidence="12">The sequence shown here is derived from an EMBL/GenBank/DDBJ whole genome shotgun (WGS) entry which is preliminary data.</text>
</comment>
<evidence type="ECO:0000256" key="5">
    <source>
        <dbReference type="ARBA" id="ARBA00022723"/>
    </source>
</evidence>
<keyword evidence="3 8" id="KW-0808">Transferase</keyword>
<comment type="similarity">
    <text evidence="8">Belongs to the methylthiotransferase family. RimO subfamily.</text>
</comment>
<dbReference type="NCBIfam" id="TIGR01125">
    <property type="entry name" value="30S ribosomal protein S12 methylthiotransferase RimO"/>
    <property type="match status" value="1"/>
</dbReference>
<comment type="cofactor">
    <cofactor evidence="8">
        <name>[4Fe-4S] cluster</name>
        <dbReference type="ChEBI" id="CHEBI:49883"/>
    </cofactor>
    <text evidence="8">Binds 2 [4Fe-4S] clusters. One cluster is coordinated with 3 cysteines and an exchangeable S-adenosyl-L-methionine.</text>
</comment>
<dbReference type="HAMAP" id="MF_01865">
    <property type="entry name" value="MTTase_RimO"/>
    <property type="match status" value="1"/>
</dbReference>
<dbReference type="PROSITE" id="PS51449">
    <property type="entry name" value="MTTASE_N"/>
    <property type="match status" value="1"/>
</dbReference>
<dbReference type="PROSITE" id="PS01278">
    <property type="entry name" value="MTTASE_RADICAL"/>
    <property type="match status" value="1"/>
</dbReference>
<comment type="catalytic activity">
    <reaction evidence="8">
        <text>L-aspartate(89)-[ribosomal protein uS12]-hydrogen + (sulfur carrier)-SH + AH2 + 2 S-adenosyl-L-methionine = 3-methylsulfanyl-L-aspartate(89)-[ribosomal protein uS12]-hydrogen + (sulfur carrier)-H + 5'-deoxyadenosine + L-methionine + A + S-adenosyl-L-homocysteine + 2 H(+)</text>
        <dbReference type="Rhea" id="RHEA:37087"/>
        <dbReference type="Rhea" id="RHEA-COMP:10460"/>
        <dbReference type="Rhea" id="RHEA-COMP:10461"/>
        <dbReference type="Rhea" id="RHEA-COMP:14737"/>
        <dbReference type="Rhea" id="RHEA-COMP:14739"/>
        <dbReference type="ChEBI" id="CHEBI:13193"/>
        <dbReference type="ChEBI" id="CHEBI:15378"/>
        <dbReference type="ChEBI" id="CHEBI:17319"/>
        <dbReference type="ChEBI" id="CHEBI:17499"/>
        <dbReference type="ChEBI" id="CHEBI:29917"/>
        <dbReference type="ChEBI" id="CHEBI:29961"/>
        <dbReference type="ChEBI" id="CHEBI:57844"/>
        <dbReference type="ChEBI" id="CHEBI:57856"/>
        <dbReference type="ChEBI" id="CHEBI:59789"/>
        <dbReference type="ChEBI" id="CHEBI:64428"/>
        <dbReference type="ChEBI" id="CHEBI:73599"/>
        <dbReference type="EC" id="2.8.4.4"/>
    </reaction>
</comment>
<feature type="binding site" evidence="8">
    <location>
        <position position="51"/>
    </location>
    <ligand>
        <name>[4Fe-4S] cluster</name>
        <dbReference type="ChEBI" id="CHEBI:49883"/>
        <label>1</label>
    </ligand>
</feature>
<dbReference type="InterPro" id="IPR012340">
    <property type="entry name" value="NA-bd_OB-fold"/>
</dbReference>
<comment type="subcellular location">
    <subcellularLocation>
        <location evidence="8">Cytoplasm</location>
    </subcellularLocation>
</comment>
<dbReference type="InterPro" id="IPR005840">
    <property type="entry name" value="Ribosomal_uS12_MeSTrfase_RimO"/>
</dbReference>
<dbReference type="NCBIfam" id="TIGR00089">
    <property type="entry name" value="MiaB/RimO family radical SAM methylthiotransferase"/>
    <property type="match status" value="1"/>
</dbReference>
<dbReference type="Pfam" id="PF18693">
    <property type="entry name" value="TRAM_2"/>
    <property type="match status" value="1"/>
</dbReference>
<evidence type="ECO:0000259" key="9">
    <source>
        <dbReference type="PROSITE" id="PS50926"/>
    </source>
</evidence>
<dbReference type="Gene3D" id="3.40.50.12160">
    <property type="entry name" value="Methylthiotransferase, N-terminal domain"/>
    <property type="match status" value="1"/>
</dbReference>
<dbReference type="SFLD" id="SFLDF00274">
    <property type="entry name" value="ribosomal_protein_S12_methylth"/>
    <property type="match status" value="1"/>
</dbReference>
<evidence type="ECO:0000313" key="12">
    <source>
        <dbReference type="EMBL" id="ERK03057.1"/>
    </source>
</evidence>
<evidence type="ECO:0000256" key="3">
    <source>
        <dbReference type="ARBA" id="ARBA00022679"/>
    </source>
</evidence>
<keyword evidence="12" id="KW-0489">Methyltransferase</keyword>